<dbReference type="InterPro" id="IPR025274">
    <property type="entry name" value="DUF4070"/>
</dbReference>
<dbReference type="PANTHER" id="PTHR43409">
    <property type="entry name" value="ANAEROBIC MAGNESIUM-PROTOPORPHYRIN IX MONOMETHYL ESTER CYCLASE-RELATED"/>
    <property type="match status" value="1"/>
</dbReference>
<dbReference type="Gene3D" id="3.80.30.20">
    <property type="entry name" value="tm_1862 like domain"/>
    <property type="match status" value="1"/>
</dbReference>
<dbReference type="Pfam" id="PF13282">
    <property type="entry name" value="DUF4070"/>
    <property type="match status" value="1"/>
</dbReference>
<evidence type="ECO:0000256" key="5">
    <source>
        <dbReference type="ARBA" id="ARBA00023014"/>
    </source>
</evidence>
<organism evidence="8 9">
    <name type="scientific">Novispirillum itersonii</name>
    <name type="common">Aquaspirillum itersonii</name>
    <dbReference type="NCBI Taxonomy" id="189"/>
    <lineage>
        <taxon>Bacteria</taxon>
        <taxon>Pseudomonadati</taxon>
        <taxon>Pseudomonadota</taxon>
        <taxon>Alphaproteobacteria</taxon>
        <taxon>Rhodospirillales</taxon>
        <taxon>Novispirillaceae</taxon>
        <taxon>Novispirillum</taxon>
    </lineage>
</organism>
<dbReference type="Pfam" id="PF04055">
    <property type="entry name" value="Radical_SAM"/>
    <property type="match status" value="1"/>
</dbReference>
<keyword evidence="4" id="KW-0408">Iron</keyword>
<comment type="cofactor">
    <cofactor evidence="1">
        <name>[4Fe-4S] cluster</name>
        <dbReference type="ChEBI" id="CHEBI:49883"/>
    </cofactor>
</comment>
<dbReference type="SMART" id="SM00729">
    <property type="entry name" value="Elp3"/>
    <property type="match status" value="1"/>
</dbReference>
<dbReference type="SFLD" id="SFLDS00029">
    <property type="entry name" value="Radical_SAM"/>
    <property type="match status" value="1"/>
</dbReference>
<evidence type="ECO:0000313" key="9">
    <source>
        <dbReference type="Proteomes" id="UP000544872"/>
    </source>
</evidence>
<evidence type="ECO:0000259" key="6">
    <source>
        <dbReference type="PROSITE" id="PS51332"/>
    </source>
</evidence>
<dbReference type="Gene3D" id="3.40.50.280">
    <property type="entry name" value="Cobalamin-binding domain"/>
    <property type="match status" value="1"/>
</dbReference>
<dbReference type="AlphaFoldDB" id="A0A7W9ZHQ5"/>
<dbReference type="GO" id="GO:0031419">
    <property type="term" value="F:cobalamin binding"/>
    <property type="evidence" value="ECO:0007669"/>
    <property type="project" value="InterPro"/>
</dbReference>
<dbReference type="SUPFAM" id="SSF102114">
    <property type="entry name" value="Radical SAM enzymes"/>
    <property type="match status" value="1"/>
</dbReference>
<dbReference type="SFLD" id="SFLDG01123">
    <property type="entry name" value="methyltransferase_(Class_B)"/>
    <property type="match status" value="1"/>
</dbReference>
<sequence>MTGLYLINPVPDSQAYFGADSFPGGAWGGVQIVADLALPTLAAMVPPDLPVRLCDEQITPVDLDAPEPVIGLTGKTPQVGRMLELAAAFRQRGKVVVIGGPYASLAPEDVRPHCDVLVRGEVEEIAERLFADLRDGTWQAEYIGTRADLAASPLPRWDLYPNHRALMGTVQTSRGCPFPCEFCDVPTYVGRKQRHKDPPQVLRELDALYAHGYRSVFIADDNFSATRARARALLEALIDWNHSRPDGPVSFTTQMSIDVARDADMLRLSARAGIQAVFVGLETPSADSLRETGKRQNLQADPMEMVGRFLDHHIMVISGLIVGFDADGPDIFDRQRAFTRHAPIPVFTLGALAAPSGSPLHKRMVESGRLLPDQPYGTGQPWSTNIIPAQMTTEALLEGVTALARDLYHPDAFADRVLALVNRLGPYQGPPPAASPAPLPPLWQPLQDEVTQVVRGVVTLGPAEKAMVSRLGRHVLTHRPDALPLLRNCLRFYAQIRHVYAKNGFLTSF</sequence>
<dbReference type="Proteomes" id="UP000544872">
    <property type="component" value="Unassembled WGS sequence"/>
</dbReference>
<evidence type="ECO:0000256" key="4">
    <source>
        <dbReference type="ARBA" id="ARBA00023004"/>
    </source>
</evidence>
<dbReference type="InterPro" id="IPR034466">
    <property type="entry name" value="Methyltransferase_Class_B"/>
</dbReference>
<dbReference type="PROSITE" id="PS51918">
    <property type="entry name" value="RADICAL_SAM"/>
    <property type="match status" value="1"/>
</dbReference>
<dbReference type="CDD" id="cd01335">
    <property type="entry name" value="Radical_SAM"/>
    <property type="match status" value="1"/>
</dbReference>
<feature type="domain" description="Radical SAM core" evidence="7">
    <location>
        <begin position="160"/>
        <end position="389"/>
    </location>
</feature>
<dbReference type="EMBL" id="JACIIX010000010">
    <property type="protein sequence ID" value="MBB6211288.1"/>
    <property type="molecule type" value="Genomic_DNA"/>
</dbReference>
<evidence type="ECO:0000256" key="1">
    <source>
        <dbReference type="ARBA" id="ARBA00001966"/>
    </source>
</evidence>
<dbReference type="InterPro" id="IPR007197">
    <property type="entry name" value="rSAM"/>
</dbReference>
<keyword evidence="3" id="KW-0479">Metal-binding</keyword>
<dbReference type="InterPro" id="IPR006638">
    <property type="entry name" value="Elp3/MiaA/NifB-like_rSAM"/>
</dbReference>
<keyword evidence="9" id="KW-1185">Reference proteome</keyword>
<keyword evidence="2" id="KW-0949">S-adenosyl-L-methionine</keyword>
<evidence type="ECO:0000256" key="2">
    <source>
        <dbReference type="ARBA" id="ARBA00022691"/>
    </source>
</evidence>
<keyword evidence="5" id="KW-0411">Iron-sulfur</keyword>
<dbReference type="InterPro" id="IPR006158">
    <property type="entry name" value="Cobalamin-bd"/>
</dbReference>
<gene>
    <name evidence="8" type="ORF">FHS48_002725</name>
</gene>
<dbReference type="GO" id="GO:0046872">
    <property type="term" value="F:metal ion binding"/>
    <property type="evidence" value="ECO:0007669"/>
    <property type="project" value="UniProtKB-KW"/>
</dbReference>
<dbReference type="InterPro" id="IPR058240">
    <property type="entry name" value="rSAM_sf"/>
</dbReference>
<evidence type="ECO:0000259" key="7">
    <source>
        <dbReference type="PROSITE" id="PS51918"/>
    </source>
</evidence>
<dbReference type="PROSITE" id="PS51332">
    <property type="entry name" value="B12_BINDING"/>
    <property type="match status" value="1"/>
</dbReference>
<dbReference type="InterPro" id="IPR051198">
    <property type="entry name" value="BchE-like"/>
</dbReference>
<dbReference type="GO" id="GO:0003824">
    <property type="term" value="F:catalytic activity"/>
    <property type="evidence" value="ECO:0007669"/>
    <property type="project" value="InterPro"/>
</dbReference>
<dbReference type="GO" id="GO:0051539">
    <property type="term" value="F:4 iron, 4 sulfur cluster binding"/>
    <property type="evidence" value="ECO:0007669"/>
    <property type="project" value="UniProtKB-KW"/>
</dbReference>
<dbReference type="InterPro" id="IPR023404">
    <property type="entry name" value="rSAM_horseshoe"/>
</dbReference>
<evidence type="ECO:0000313" key="8">
    <source>
        <dbReference type="EMBL" id="MBB6211288.1"/>
    </source>
</evidence>
<dbReference type="GO" id="GO:0005829">
    <property type="term" value="C:cytosol"/>
    <property type="evidence" value="ECO:0007669"/>
    <property type="project" value="TreeGrafter"/>
</dbReference>
<proteinExistence type="predicted"/>
<evidence type="ECO:0008006" key="10">
    <source>
        <dbReference type="Google" id="ProtNLM"/>
    </source>
</evidence>
<reference evidence="8 9" key="1">
    <citation type="submission" date="2020-08" db="EMBL/GenBank/DDBJ databases">
        <title>Genomic Encyclopedia of Type Strains, Phase IV (KMG-IV): sequencing the most valuable type-strain genomes for metagenomic binning, comparative biology and taxonomic classification.</title>
        <authorList>
            <person name="Goeker M."/>
        </authorList>
    </citation>
    <scope>NUCLEOTIDE SEQUENCE [LARGE SCALE GENOMIC DNA]</scope>
    <source>
        <strain evidence="8 9">DSM 11590</strain>
    </source>
</reference>
<name>A0A7W9ZHQ5_NOVIT</name>
<accession>A0A7W9ZHQ5</accession>
<dbReference type="SFLD" id="SFLDG01082">
    <property type="entry name" value="B12-binding_domain_containing"/>
    <property type="match status" value="1"/>
</dbReference>
<dbReference type="PANTHER" id="PTHR43409:SF3">
    <property type="entry name" value="HYPOTHETICAL METHYLTRANSFERASE"/>
    <property type="match status" value="1"/>
</dbReference>
<feature type="domain" description="B12-binding" evidence="6">
    <location>
        <begin position="69"/>
        <end position="140"/>
    </location>
</feature>
<dbReference type="RefSeq" id="WP_184264105.1">
    <property type="nucleotide sequence ID" value="NZ_JACIIX010000010.1"/>
</dbReference>
<evidence type="ECO:0000256" key="3">
    <source>
        <dbReference type="ARBA" id="ARBA00022723"/>
    </source>
</evidence>
<protein>
    <recommendedName>
        <fullName evidence="10">Radical SAM protein</fullName>
    </recommendedName>
</protein>
<comment type="caution">
    <text evidence="8">The sequence shown here is derived from an EMBL/GenBank/DDBJ whole genome shotgun (WGS) entry which is preliminary data.</text>
</comment>